<protein>
    <recommendedName>
        <fullName evidence="1">4Fe-4S ferredoxin-type domain-containing protein</fullName>
    </recommendedName>
</protein>
<dbReference type="PROSITE" id="PS51379">
    <property type="entry name" value="4FE4S_FER_2"/>
    <property type="match status" value="1"/>
</dbReference>
<dbReference type="PANTHER" id="PTHR42827:SF1">
    <property type="entry name" value="IRON-SULFUR CLUSTER-BINDING PROTEIN"/>
    <property type="match status" value="1"/>
</dbReference>
<comment type="caution">
    <text evidence="2">The sequence shown here is derived from an EMBL/GenBank/DDBJ whole genome shotgun (WGS) entry which is preliminary data.</text>
</comment>
<feature type="domain" description="4Fe-4S ferredoxin-type" evidence="1">
    <location>
        <begin position="207"/>
        <end position="237"/>
    </location>
</feature>
<dbReference type="EMBL" id="VSSQ01000828">
    <property type="protein sequence ID" value="MPM01864.1"/>
    <property type="molecule type" value="Genomic_DNA"/>
</dbReference>
<dbReference type="AlphaFoldDB" id="A0A644WHU6"/>
<accession>A0A644WHU6</accession>
<evidence type="ECO:0000259" key="1">
    <source>
        <dbReference type="PROSITE" id="PS51379"/>
    </source>
</evidence>
<sequence>MDRKDITESAVGFVRNSEYNYISEKDSISENAAGMKIYDDPIFAFGSSGDAYFARLKNPGAIGEHFILPSQWLPEAKTVISFFLPFSQDVKKGNRKDLLWPSDEWLHGRYEGQAMLGKLCLHLKSELENAGYRSIVPSMEEKFWCSDGFLSKSAHGASSFTSNWSERHVAFVCGLGTFSLSKGLITSKGVCGRFGSIVTELSLPPDRRAYTELYENCILCGKCAKNCPAAAISLETGKDHAICSRFLNETLQKHSPRYGCGKCQVAVPCESAIPGKHAGHSEETAEIIE</sequence>
<name>A0A644WHU6_9ZZZZ</name>
<dbReference type="PROSITE" id="PS00198">
    <property type="entry name" value="4FE4S_FER_1"/>
    <property type="match status" value="1"/>
</dbReference>
<gene>
    <name evidence="2" type="ORF">SDC9_48104</name>
</gene>
<dbReference type="SUPFAM" id="SSF54862">
    <property type="entry name" value="4Fe-4S ferredoxins"/>
    <property type="match status" value="1"/>
</dbReference>
<dbReference type="InterPro" id="IPR017900">
    <property type="entry name" value="4Fe4S_Fe_S_CS"/>
</dbReference>
<evidence type="ECO:0000313" key="2">
    <source>
        <dbReference type="EMBL" id="MPM01864.1"/>
    </source>
</evidence>
<dbReference type="Gene3D" id="3.30.70.20">
    <property type="match status" value="1"/>
</dbReference>
<reference evidence="2" key="1">
    <citation type="submission" date="2019-08" db="EMBL/GenBank/DDBJ databases">
        <authorList>
            <person name="Kucharzyk K."/>
            <person name="Murdoch R.W."/>
            <person name="Higgins S."/>
            <person name="Loffler F."/>
        </authorList>
    </citation>
    <scope>NUCLEOTIDE SEQUENCE</scope>
</reference>
<proteinExistence type="predicted"/>
<dbReference type="InterPro" id="IPR017896">
    <property type="entry name" value="4Fe4S_Fe-S-bd"/>
</dbReference>
<organism evidence="2">
    <name type="scientific">bioreactor metagenome</name>
    <dbReference type="NCBI Taxonomy" id="1076179"/>
    <lineage>
        <taxon>unclassified sequences</taxon>
        <taxon>metagenomes</taxon>
        <taxon>ecological metagenomes</taxon>
    </lineage>
</organism>
<dbReference type="PANTHER" id="PTHR42827">
    <property type="entry name" value="IRON-SULFUR CLUSTER-BINDING PROTEIN-RELATED"/>
    <property type="match status" value="1"/>
</dbReference>
<dbReference type="Pfam" id="PF00037">
    <property type="entry name" value="Fer4"/>
    <property type="match status" value="1"/>
</dbReference>